<dbReference type="Pfam" id="PF00146">
    <property type="entry name" value="NADHdh"/>
    <property type="match status" value="1"/>
</dbReference>
<reference evidence="6" key="2">
    <citation type="submission" date="2021-09" db="EMBL/GenBank/DDBJ databases">
        <authorList>
            <person name="Gilroy R."/>
        </authorList>
    </citation>
    <scope>NUCLEOTIDE SEQUENCE</scope>
    <source>
        <strain evidence="6">USAMLcec12-2067</strain>
    </source>
</reference>
<dbReference type="AlphaFoldDB" id="A0A9D3ACJ1"/>
<evidence type="ECO:0000256" key="2">
    <source>
        <dbReference type="ARBA" id="ARBA00022692"/>
    </source>
</evidence>
<evidence type="ECO:0000256" key="4">
    <source>
        <dbReference type="ARBA" id="ARBA00023136"/>
    </source>
</evidence>
<feature type="transmembrane region" description="Helical" evidence="5">
    <location>
        <begin position="267"/>
        <end position="291"/>
    </location>
</feature>
<feature type="transmembrane region" description="Helical" evidence="5">
    <location>
        <begin position="6"/>
        <end position="27"/>
    </location>
</feature>
<evidence type="ECO:0000256" key="1">
    <source>
        <dbReference type="ARBA" id="ARBA00004141"/>
    </source>
</evidence>
<gene>
    <name evidence="6" type="ORF">K8V16_01800</name>
</gene>
<feature type="transmembrane region" description="Helical" evidence="5">
    <location>
        <begin position="128"/>
        <end position="147"/>
    </location>
</feature>
<accession>A0A9D3ACJ1</accession>
<sequence>MSLFSVLIGTLAFAVLAPVLGCLLAGLDRKISARMQGRVGPPLLQPYYDVRKLLEKDNVSVNSTEGTYVTCALVFTLIAGGIFFSGGNLLMSVFVVTLSGLFFIVAAYSTRSPYAEIGAMRETLQVMAYEPMVLFMAVAFFMAAGTFDAAGVFALTAPVVTVIWPVFLGFLFVLTIKLRKSPFDLSYSHHAHQEIVKGITTEMSGRTLAKVEVMHWCENILFLGWTGLFFVWGTPASVLVAVVVAAIVYFLEIWIDNNFARVKWQALLKSAWVVALVAGGVNIAVLAYAPYLM</sequence>
<evidence type="ECO:0000256" key="3">
    <source>
        <dbReference type="ARBA" id="ARBA00022989"/>
    </source>
</evidence>
<feature type="transmembrane region" description="Helical" evidence="5">
    <location>
        <begin position="66"/>
        <end position="84"/>
    </location>
</feature>
<evidence type="ECO:0000313" key="6">
    <source>
        <dbReference type="EMBL" id="HJH42512.1"/>
    </source>
</evidence>
<feature type="transmembrane region" description="Helical" evidence="5">
    <location>
        <begin position="238"/>
        <end position="255"/>
    </location>
</feature>
<protein>
    <submittedName>
        <fullName evidence="6">NADH-quinone oxidoreductase subunit H</fullName>
    </submittedName>
</protein>
<dbReference type="PANTHER" id="PTHR43359:SF1">
    <property type="entry name" value="FORMATE HYDROGENLYASE SUBUNIT 4-RELATED"/>
    <property type="match status" value="1"/>
</dbReference>
<comment type="caution">
    <text evidence="6">The sequence shown here is derived from an EMBL/GenBank/DDBJ whole genome shotgun (WGS) entry which is preliminary data.</text>
</comment>
<reference evidence="6" key="1">
    <citation type="journal article" date="2021" name="PeerJ">
        <title>Extensive microbial diversity within the chicken gut microbiome revealed by metagenomics and culture.</title>
        <authorList>
            <person name="Gilroy R."/>
            <person name="Ravi A."/>
            <person name="Getino M."/>
            <person name="Pursley I."/>
            <person name="Horton D.L."/>
            <person name="Alikhan N.F."/>
            <person name="Baker D."/>
            <person name="Gharbi K."/>
            <person name="Hall N."/>
            <person name="Watson M."/>
            <person name="Adriaenssens E.M."/>
            <person name="Foster-Nyarko E."/>
            <person name="Jarju S."/>
            <person name="Secka A."/>
            <person name="Antonio M."/>
            <person name="Oren A."/>
            <person name="Chaudhuri R.R."/>
            <person name="La Ragione R."/>
            <person name="Hildebrand F."/>
            <person name="Pallen M.J."/>
        </authorList>
    </citation>
    <scope>NUCLEOTIDE SEQUENCE</scope>
    <source>
        <strain evidence="6">USAMLcec12-2067</strain>
    </source>
</reference>
<dbReference type="EMBL" id="DYZL01000034">
    <property type="protein sequence ID" value="HJH42512.1"/>
    <property type="molecule type" value="Genomic_DNA"/>
</dbReference>
<feature type="transmembrane region" description="Helical" evidence="5">
    <location>
        <begin position="90"/>
        <end position="108"/>
    </location>
</feature>
<comment type="subcellular location">
    <subcellularLocation>
        <location evidence="1">Membrane</location>
        <topology evidence="1">Multi-pass membrane protein</topology>
    </subcellularLocation>
</comment>
<dbReference type="PANTHER" id="PTHR43359">
    <property type="entry name" value="FORMATE HYDROGENLYASE SUBUNIT 4"/>
    <property type="match status" value="1"/>
</dbReference>
<evidence type="ECO:0000313" key="7">
    <source>
        <dbReference type="Proteomes" id="UP000789325"/>
    </source>
</evidence>
<dbReference type="InterPro" id="IPR001694">
    <property type="entry name" value="NADH_UbQ_OxRdtase_su1/FPO"/>
</dbReference>
<feature type="transmembrane region" description="Helical" evidence="5">
    <location>
        <begin position="153"/>
        <end position="176"/>
    </location>
</feature>
<dbReference type="InterPro" id="IPR052561">
    <property type="entry name" value="ComplexI_Subunit1"/>
</dbReference>
<keyword evidence="3 5" id="KW-1133">Transmembrane helix</keyword>
<dbReference type="GO" id="GO:0005886">
    <property type="term" value="C:plasma membrane"/>
    <property type="evidence" value="ECO:0007669"/>
    <property type="project" value="TreeGrafter"/>
</dbReference>
<evidence type="ECO:0000256" key="5">
    <source>
        <dbReference type="SAM" id="Phobius"/>
    </source>
</evidence>
<dbReference type="Proteomes" id="UP000789325">
    <property type="component" value="Unassembled WGS sequence"/>
</dbReference>
<keyword evidence="4 5" id="KW-0472">Membrane</keyword>
<organism evidence="6 7">
    <name type="scientific">Rubneribacter badeniensis</name>
    <dbReference type="NCBI Taxonomy" id="2070688"/>
    <lineage>
        <taxon>Bacteria</taxon>
        <taxon>Bacillati</taxon>
        <taxon>Actinomycetota</taxon>
        <taxon>Coriobacteriia</taxon>
        <taxon>Eggerthellales</taxon>
        <taxon>Eggerthellaceae</taxon>
        <taxon>Rubneribacter</taxon>
    </lineage>
</organism>
<proteinExistence type="predicted"/>
<keyword evidence="2 5" id="KW-0812">Transmembrane</keyword>
<name>A0A9D3ACJ1_9ACTN</name>